<dbReference type="RefSeq" id="WP_176438406.1">
    <property type="nucleotide sequence ID" value="NZ_FXYE01000001.1"/>
</dbReference>
<dbReference type="AlphaFoldDB" id="A0A238JKD2"/>
<protein>
    <submittedName>
        <fullName evidence="1">Uncharacterized protein</fullName>
    </submittedName>
</protein>
<accession>A0A238JKD2</accession>
<evidence type="ECO:0000313" key="2">
    <source>
        <dbReference type="Proteomes" id="UP000202922"/>
    </source>
</evidence>
<proteinExistence type="predicted"/>
<keyword evidence="2" id="KW-1185">Reference proteome</keyword>
<sequence length="53" mass="6004">MTLTGSQLIEKARSRRRMALATRANMNVVERIEVHLGESNGGPFFITRDNVRC</sequence>
<organism evidence="1 2">
    <name type="scientific">Actibacterium lipolyticum</name>
    <dbReference type="NCBI Taxonomy" id="1524263"/>
    <lineage>
        <taxon>Bacteria</taxon>
        <taxon>Pseudomonadati</taxon>
        <taxon>Pseudomonadota</taxon>
        <taxon>Alphaproteobacteria</taxon>
        <taxon>Rhodobacterales</taxon>
        <taxon>Roseobacteraceae</taxon>
        <taxon>Actibacterium</taxon>
    </lineage>
</organism>
<dbReference type="Proteomes" id="UP000202922">
    <property type="component" value="Unassembled WGS sequence"/>
</dbReference>
<name>A0A238JKD2_9RHOB</name>
<evidence type="ECO:0000313" key="1">
    <source>
        <dbReference type="EMBL" id="SMX30647.1"/>
    </source>
</evidence>
<gene>
    <name evidence="1" type="ORF">COL8621_00008</name>
</gene>
<reference evidence="2" key="1">
    <citation type="submission" date="2017-05" db="EMBL/GenBank/DDBJ databases">
        <authorList>
            <person name="Rodrigo-Torres L."/>
            <person name="Arahal R. D."/>
            <person name="Lucena T."/>
        </authorList>
    </citation>
    <scope>NUCLEOTIDE SEQUENCE [LARGE SCALE GENOMIC DNA]</scope>
    <source>
        <strain evidence="2">CECT 8621</strain>
    </source>
</reference>
<dbReference type="EMBL" id="FXYE01000001">
    <property type="protein sequence ID" value="SMX30647.1"/>
    <property type="molecule type" value="Genomic_DNA"/>
</dbReference>